<protein>
    <submittedName>
        <fullName evidence="2">Uncharacterized protein</fullName>
    </submittedName>
</protein>
<proteinExistence type="predicted"/>
<comment type="caution">
    <text evidence="2">The sequence shown here is derived from an EMBL/GenBank/DDBJ whole genome shotgun (WGS) entry which is preliminary data.</text>
</comment>
<evidence type="ECO:0000313" key="3">
    <source>
        <dbReference type="Proteomes" id="UP000004169"/>
    </source>
</evidence>
<name>H8FVM5_MAGML</name>
<dbReference type="Proteomes" id="UP000004169">
    <property type="component" value="Unassembled WGS sequence"/>
</dbReference>
<keyword evidence="3" id="KW-1185">Reference proteome</keyword>
<organism evidence="2 3">
    <name type="scientific">Magnetospirillum molischianum DSM 120</name>
    <dbReference type="NCBI Taxonomy" id="1150626"/>
    <lineage>
        <taxon>Bacteria</taxon>
        <taxon>Pseudomonadati</taxon>
        <taxon>Pseudomonadota</taxon>
        <taxon>Alphaproteobacteria</taxon>
        <taxon>Rhodospirillales</taxon>
        <taxon>Rhodospirillaceae</taxon>
        <taxon>Magnetospirillum</taxon>
    </lineage>
</organism>
<evidence type="ECO:0000256" key="1">
    <source>
        <dbReference type="SAM" id="MobiDB-lite"/>
    </source>
</evidence>
<dbReference type="EMBL" id="CAHP01000032">
    <property type="protein sequence ID" value="CCG42413.1"/>
    <property type="molecule type" value="Genomic_DNA"/>
</dbReference>
<feature type="compositionally biased region" description="Low complexity" evidence="1">
    <location>
        <begin position="1"/>
        <end position="11"/>
    </location>
</feature>
<reference evidence="2 3" key="1">
    <citation type="journal article" date="2012" name="J. Bacteriol.">
        <title>Draft Genome Sequence of the Purple Photosynthetic Bacterium Phaeospirillum molischianum DSM120, a Particularly Versatile Bacterium.</title>
        <authorList>
            <person name="Duquesne K."/>
            <person name="Prima V."/>
            <person name="Ji B."/>
            <person name="Rouy Z."/>
            <person name="Medigue C."/>
            <person name="Talla E."/>
            <person name="Sturgis J.N."/>
        </authorList>
    </citation>
    <scope>NUCLEOTIDE SEQUENCE [LARGE SCALE GENOMIC DNA]</scope>
    <source>
        <strain evidence="3">DSM120</strain>
    </source>
</reference>
<accession>H8FVM5</accession>
<gene>
    <name evidence="2" type="ORF">PHAMO_380081</name>
</gene>
<dbReference type="AlphaFoldDB" id="H8FVM5"/>
<evidence type="ECO:0000313" key="2">
    <source>
        <dbReference type="EMBL" id="CCG42413.1"/>
    </source>
</evidence>
<feature type="region of interest" description="Disordered" evidence="1">
    <location>
        <begin position="1"/>
        <end position="23"/>
    </location>
</feature>
<sequence length="23" mass="2320">MHDALAAIAAAECPEGTPDEGHI</sequence>